<dbReference type="PROSITE" id="PS51257">
    <property type="entry name" value="PROKAR_LIPOPROTEIN"/>
    <property type="match status" value="1"/>
</dbReference>
<evidence type="ECO:0008006" key="4">
    <source>
        <dbReference type="Google" id="ProtNLM"/>
    </source>
</evidence>
<sequence length="405" mass="42420">MRGINALLAGALLAACGGSEGPLPASTMPQPQGGATSPPLAAGAPQQAARPPKDGPRLQLDGQSLRLDGVVVAPVTALQSDEFEPIEELLGPLRARPRSTVAGGGTEPCVVEVAAEVPFQSVTSVLQTCGMAGHPEALLHVGPGWIQVRTPVIGNPSDPTDPKEMLGAPSRRQLVLHAGRDRLGIQFGDVSPPKAGSMHWQLASVLDRSVTRSPSGTPSEGEVLGTALAEACQGLSRPCLSGMRFTEDRGLRFGDMASVLSIVGGVQGTPGGVPEIVVSFSERLGPVLRTRTARRLRPEVIQGVVRGHFERFRACYEAGLLRDATLTGRVTVLFRIDEGGHVVEASDEPVPAIPGQAAAPAMKDKDQEVVSCVLAEFEKLSFPEQDFGLVTVVYPIVFSPEATSP</sequence>
<evidence type="ECO:0000313" key="2">
    <source>
        <dbReference type="EMBL" id="AKT41574.1"/>
    </source>
</evidence>
<gene>
    <name evidence="2" type="ORF">CMC5_057810</name>
</gene>
<feature type="region of interest" description="Disordered" evidence="1">
    <location>
        <begin position="22"/>
        <end position="55"/>
    </location>
</feature>
<dbReference type="AlphaFoldDB" id="A0A0K1EL37"/>
<dbReference type="EMBL" id="CP012159">
    <property type="protein sequence ID" value="AKT41574.1"/>
    <property type="molecule type" value="Genomic_DNA"/>
</dbReference>
<evidence type="ECO:0000256" key="1">
    <source>
        <dbReference type="SAM" id="MobiDB-lite"/>
    </source>
</evidence>
<reference evidence="2 3" key="1">
    <citation type="submission" date="2015-07" db="EMBL/GenBank/DDBJ databases">
        <title>Genome analysis of myxobacterium Chondromyces crocatus Cm c5 reveals a high potential for natural compound synthesis and the genetic basis for the loss of fruiting body formation.</title>
        <authorList>
            <person name="Zaburannyi N."/>
            <person name="Bunk B."/>
            <person name="Maier J."/>
            <person name="Overmann J."/>
            <person name="Mueller R."/>
        </authorList>
    </citation>
    <scope>NUCLEOTIDE SEQUENCE [LARGE SCALE GENOMIC DNA]</scope>
    <source>
        <strain evidence="2 3">Cm c5</strain>
    </source>
</reference>
<proteinExistence type="predicted"/>
<accession>A0A0K1EL37</accession>
<dbReference type="KEGG" id="ccro:CMC5_057810"/>
<dbReference type="PATRIC" id="fig|52.7.peg.6374"/>
<organism evidence="2 3">
    <name type="scientific">Chondromyces crocatus</name>
    <dbReference type="NCBI Taxonomy" id="52"/>
    <lineage>
        <taxon>Bacteria</taxon>
        <taxon>Pseudomonadati</taxon>
        <taxon>Myxococcota</taxon>
        <taxon>Polyangia</taxon>
        <taxon>Polyangiales</taxon>
        <taxon>Polyangiaceae</taxon>
        <taxon>Chondromyces</taxon>
    </lineage>
</organism>
<feature type="compositionally biased region" description="Low complexity" evidence="1">
    <location>
        <begin position="38"/>
        <end position="50"/>
    </location>
</feature>
<keyword evidence="3" id="KW-1185">Reference proteome</keyword>
<protein>
    <recommendedName>
        <fullName evidence="4">AgmX/PglI C-terminal domain-containing protein</fullName>
    </recommendedName>
</protein>
<dbReference type="NCBIfam" id="NF033768">
    <property type="entry name" value="myxo_SS_tail"/>
    <property type="match status" value="1"/>
</dbReference>
<evidence type="ECO:0000313" key="3">
    <source>
        <dbReference type="Proteomes" id="UP000067626"/>
    </source>
</evidence>
<dbReference type="InterPro" id="IPR049806">
    <property type="entry name" value="MasK-like_C"/>
</dbReference>
<name>A0A0K1EL37_CHOCO</name>
<dbReference type="Proteomes" id="UP000067626">
    <property type="component" value="Chromosome"/>
</dbReference>